<feature type="signal peptide" evidence="3">
    <location>
        <begin position="1"/>
        <end position="27"/>
    </location>
</feature>
<reference evidence="5" key="2">
    <citation type="submission" date="2015-01" db="EMBL/GenBank/DDBJ databases">
        <title>Evolutionary Origins and Diversification of the Mycorrhizal Mutualists.</title>
        <authorList>
            <consortium name="DOE Joint Genome Institute"/>
            <consortium name="Mycorrhizal Genomics Consortium"/>
            <person name="Kohler A."/>
            <person name="Kuo A."/>
            <person name="Nagy L.G."/>
            <person name="Floudas D."/>
            <person name="Copeland A."/>
            <person name="Barry K.W."/>
            <person name="Cichocki N."/>
            <person name="Veneault-Fourrey C."/>
            <person name="LaButti K."/>
            <person name="Lindquist E.A."/>
            <person name="Lipzen A."/>
            <person name="Lundell T."/>
            <person name="Morin E."/>
            <person name="Murat C."/>
            <person name="Riley R."/>
            <person name="Ohm R."/>
            <person name="Sun H."/>
            <person name="Tunlid A."/>
            <person name="Henrissat B."/>
            <person name="Grigoriev I.V."/>
            <person name="Hibbett D.S."/>
            <person name="Martin F."/>
        </authorList>
    </citation>
    <scope>NUCLEOTIDE SEQUENCE [LARGE SCALE GENOMIC DNA]</scope>
    <source>
        <strain evidence="5">LaAM-08-1</strain>
    </source>
</reference>
<dbReference type="Pfam" id="PF00328">
    <property type="entry name" value="His_Phos_2"/>
    <property type="match status" value="1"/>
</dbReference>
<reference evidence="4 5" key="1">
    <citation type="submission" date="2014-04" db="EMBL/GenBank/DDBJ databases">
        <authorList>
            <consortium name="DOE Joint Genome Institute"/>
            <person name="Kuo A."/>
            <person name="Kohler A."/>
            <person name="Nagy L.G."/>
            <person name="Floudas D."/>
            <person name="Copeland A."/>
            <person name="Barry K.W."/>
            <person name="Cichocki N."/>
            <person name="Veneault-Fourrey C."/>
            <person name="LaButti K."/>
            <person name="Lindquist E.A."/>
            <person name="Lipzen A."/>
            <person name="Lundell T."/>
            <person name="Morin E."/>
            <person name="Murat C."/>
            <person name="Sun H."/>
            <person name="Tunlid A."/>
            <person name="Henrissat B."/>
            <person name="Grigoriev I.V."/>
            <person name="Hibbett D.S."/>
            <person name="Martin F."/>
            <person name="Nordberg H.P."/>
            <person name="Cantor M.N."/>
            <person name="Hua S.X."/>
        </authorList>
    </citation>
    <scope>NUCLEOTIDE SEQUENCE [LARGE SCALE GENOMIC DNA]</scope>
    <source>
        <strain evidence="4 5">LaAM-08-1</strain>
    </source>
</reference>
<dbReference type="Gene3D" id="3.40.50.1240">
    <property type="entry name" value="Phosphoglycerate mutase-like"/>
    <property type="match status" value="1"/>
</dbReference>
<sequence length="513" mass="57344">MTPENKSYLGLLLLSISALFLIPVTLAQDLPESTVSARLPDQFQAAFFPQSDLTMPHRPSNPPHKGDSFTPYPPQVPFDVAGYPVAPQNLQLEQVHVYVRHGERTPVGIRLADPPANIPEHWMMCKTARRFKAAVTGFMNANPDTGEVLQTRKVVERRDGRVADGECLLGELTDIGRRSTFSFGRGLRRLYIEKLGFLPDTMQDTKAVYFRTTNIPRTTESLQQIIHGLYPTSKCHPAAIPPILIRNGKDENLIGNTYNCKRLEILLVSFAKAAAEAFNHTLEHLDPKLSKYLDGNPIRIDGKPRASGVLDTVRAAAAHGLIVPPEFEDPRVIDLIERAVVTEWFAGTYLLPPWPTEEVRRLGMGPLMGDMIRKMQHKVEHGDKDSLKILVHSTHDTAIAGLCSTLDVFDEKWPAFTAAITFELFKKSDDSANQSRSPNYPQSFLSFLGKTSPAQHYIRMRYQHKNLILPLCAGSGRHLEGHPEFCTLAAFQERVNELVPSDWDAECLSAGRL</sequence>
<evidence type="ECO:0000313" key="4">
    <source>
        <dbReference type="EMBL" id="KIK02833.1"/>
    </source>
</evidence>
<dbReference type="PROSITE" id="PS00778">
    <property type="entry name" value="HIS_ACID_PHOSPHAT_2"/>
    <property type="match status" value="1"/>
</dbReference>
<dbReference type="CDD" id="cd07061">
    <property type="entry name" value="HP_HAP_like"/>
    <property type="match status" value="1"/>
</dbReference>
<dbReference type="InterPro" id="IPR050645">
    <property type="entry name" value="Histidine_acid_phosphatase"/>
</dbReference>
<dbReference type="Proteomes" id="UP000054477">
    <property type="component" value="Unassembled WGS sequence"/>
</dbReference>
<evidence type="ECO:0000256" key="3">
    <source>
        <dbReference type="SAM" id="SignalP"/>
    </source>
</evidence>
<organism evidence="4 5">
    <name type="scientific">Laccaria amethystina LaAM-08-1</name>
    <dbReference type="NCBI Taxonomy" id="1095629"/>
    <lineage>
        <taxon>Eukaryota</taxon>
        <taxon>Fungi</taxon>
        <taxon>Dikarya</taxon>
        <taxon>Basidiomycota</taxon>
        <taxon>Agaricomycotina</taxon>
        <taxon>Agaricomycetes</taxon>
        <taxon>Agaricomycetidae</taxon>
        <taxon>Agaricales</taxon>
        <taxon>Agaricineae</taxon>
        <taxon>Hydnangiaceae</taxon>
        <taxon>Laccaria</taxon>
    </lineage>
</organism>
<dbReference type="AlphaFoldDB" id="A0A0C9Y3Z5"/>
<dbReference type="GO" id="GO:0016791">
    <property type="term" value="F:phosphatase activity"/>
    <property type="evidence" value="ECO:0007669"/>
    <property type="project" value="TreeGrafter"/>
</dbReference>
<dbReference type="PANTHER" id="PTHR11567:SF110">
    <property type="entry name" value="2-PHOSPHOXYLOSE PHOSPHATASE 1"/>
    <property type="match status" value="1"/>
</dbReference>
<proteinExistence type="inferred from homology"/>
<keyword evidence="3" id="KW-0732">Signal</keyword>
<evidence type="ECO:0008006" key="6">
    <source>
        <dbReference type="Google" id="ProtNLM"/>
    </source>
</evidence>
<dbReference type="PANTHER" id="PTHR11567">
    <property type="entry name" value="ACID PHOSPHATASE-RELATED"/>
    <property type="match status" value="1"/>
</dbReference>
<dbReference type="SUPFAM" id="SSF53254">
    <property type="entry name" value="Phosphoglycerate mutase-like"/>
    <property type="match status" value="1"/>
</dbReference>
<dbReference type="OrthoDB" id="10257284at2759"/>
<protein>
    <recommendedName>
        <fullName evidence="6">Acid phosphatase</fullName>
    </recommendedName>
</protein>
<accession>A0A0C9Y3Z5</accession>
<dbReference type="InterPro" id="IPR000560">
    <property type="entry name" value="His_Pase_clade-2"/>
</dbReference>
<dbReference type="InterPro" id="IPR033379">
    <property type="entry name" value="Acid_Pase_AS"/>
</dbReference>
<feature type="chain" id="PRO_5002217271" description="Acid phosphatase" evidence="3">
    <location>
        <begin position="28"/>
        <end position="513"/>
    </location>
</feature>
<dbReference type="STRING" id="1095629.A0A0C9Y3Z5"/>
<comment type="similarity">
    <text evidence="1">Belongs to the histidine acid phosphatase family.</text>
</comment>
<evidence type="ECO:0000256" key="2">
    <source>
        <dbReference type="ARBA" id="ARBA00022801"/>
    </source>
</evidence>
<evidence type="ECO:0000256" key="1">
    <source>
        <dbReference type="ARBA" id="ARBA00005375"/>
    </source>
</evidence>
<evidence type="ECO:0000313" key="5">
    <source>
        <dbReference type="Proteomes" id="UP000054477"/>
    </source>
</evidence>
<gene>
    <name evidence="4" type="ORF">K443DRAFT_656531</name>
</gene>
<name>A0A0C9Y3Z5_9AGAR</name>
<keyword evidence="2" id="KW-0378">Hydrolase</keyword>
<dbReference type="EMBL" id="KN838587">
    <property type="protein sequence ID" value="KIK02833.1"/>
    <property type="molecule type" value="Genomic_DNA"/>
</dbReference>
<dbReference type="HOGENOM" id="CLU_030431_3_1_1"/>
<keyword evidence="5" id="KW-1185">Reference proteome</keyword>
<dbReference type="InterPro" id="IPR029033">
    <property type="entry name" value="His_PPase_superfam"/>
</dbReference>